<dbReference type="EMBL" id="JACJIE010000031">
    <property type="protein sequence ID" value="MBA8948274.1"/>
    <property type="molecule type" value="Genomic_DNA"/>
</dbReference>
<feature type="region of interest" description="Disordered" evidence="1">
    <location>
        <begin position="418"/>
        <end position="560"/>
    </location>
</feature>
<protein>
    <submittedName>
        <fullName evidence="2">Uncharacterized protein</fullName>
    </submittedName>
</protein>
<feature type="region of interest" description="Disordered" evidence="1">
    <location>
        <begin position="1"/>
        <end position="30"/>
    </location>
</feature>
<feature type="compositionally biased region" description="Basic residues" evidence="1">
    <location>
        <begin position="467"/>
        <end position="491"/>
    </location>
</feature>
<comment type="caution">
    <text evidence="2">The sequence shown here is derived from an EMBL/GenBank/DDBJ whole genome shotgun (WGS) entry which is preliminary data.</text>
</comment>
<evidence type="ECO:0000256" key="1">
    <source>
        <dbReference type="SAM" id="MobiDB-lite"/>
    </source>
</evidence>
<accession>A0AA40VLC5</accession>
<reference evidence="2 3" key="1">
    <citation type="submission" date="2020-08" db="EMBL/GenBank/DDBJ databases">
        <title>Genomic Encyclopedia of Type Strains, Phase III (KMG-III): the genomes of soil and plant-associated and newly described type strains.</title>
        <authorList>
            <person name="Whitman W."/>
        </authorList>
    </citation>
    <scope>NUCLEOTIDE SEQUENCE [LARGE SCALE GENOMIC DNA]</scope>
    <source>
        <strain evidence="2 3">CECT 3271</strain>
    </source>
</reference>
<name>A0AA40VLC5_9ACTN</name>
<feature type="compositionally biased region" description="Basic and acidic residues" evidence="1">
    <location>
        <begin position="8"/>
        <end position="17"/>
    </location>
</feature>
<evidence type="ECO:0000313" key="2">
    <source>
        <dbReference type="EMBL" id="MBA8948274.1"/>
    </source>
</evidence>
<organism evidence="2 3">
    <name type="scientific">Streptomyces calvus</name>
    <dbReference type="NCBI Taxonomy" id="67282"/>
    <lineage>
        <taxon>Bacteria</taxon>
        <taxon>Bacillati</taxon>
        <taxon>Actinomycetota</taxon>
        <taxon>Actinomycetes</taxon>
        <taxon>Kitasatosporales</taxon>
        <taxon>Streptomycetaceae</taxon>
        <taxon>Streptomyces</taxon>
    </lineage>
</organism>
<gene>
    <name evidence="2" type="ORF">FHS33_006747</name>
</gene>
<feature type="region of interest" description="Disordered" evidence="1">
    <location>
        <begin position="224"/>
        <end position="244"/>
    </location>
</feature>
<dbReference type="Proteomes" id="UP000530412">
    <property type="component" value="Unassembled WGS sequence"/>
</dbReference>
<sequence length="560" mass="60996">MSLGWSEGGRDGRDGRRGRGRGSGRSAGCASAEASARAAVVWRSCQAGNVSEGEVGAGAVPARRMAPPAGGITGDINADFHHQPGFDQRDIQLLPAAPSGGERPARPRMHAPSRLEQFGDRGACRSGEGRGATDVLEAAFSVVPAEQQRPGLGQGAGDRADDRLTRLKDLLVKMQCSVHALFAVTDHDLRSCNRPGRGDLGVQGGAGTRGCRGRAAVGLTTQATRVHRKGDSSRSAEDDDKAACPGVPFDGQLDRPPELPAHSRLLGTVRTSSAGDQSAHFPLLHERRKCHTGESARSYVILAATGSAQCPCASPTTLLLAMRSDMGCAVPKPARRHAVASRRQRSGHDLRHPARTRHTASTRILARYSVNAWRMLAPEVHPAPKSTKHCGRAQVVIGGSARETQVLFFTETEAREWATTGKKAADRPNPQPSPRRPARCGCRSRAHPTLSPPPRPRTRSPTPGAPRRPRRRPTRSRLRPPTQRRRRRRPRSMTTRRWGCARPPNTTSLHPRRAALSPRQRPHVPRPGRQERRRTPLPRRRLQEVGPQPAPRRVRNHRLD</sequence>
<proteinExistence type="predicted"/>
<dbReference type="AlphaFoldDB" id="A0AA40VLC5"/>
<feature type="compositionally biased region" description="Basic residues" evidence="1">
    <location>
        <begin position="436"/>
        <end position="446"/>
    </location>
</feature>
<evidence type="ECO:0000313" key="3">
    <source>
        <dbReference type="Proteomes" id="UP000530412"/>
    </source>
</evidence>